<proteinExistence type="predicted"/>
<dbReference type="PANTHER" id="PTHR37422">
    <property type="entry name" value="TEICHURONIC ACID BIOSYNTHESIS PROTEIN TUAE"/>
    <property type="match status" value="1"/>
</dbReference>
<evidence type="ECO:0000256" key="1">
    <source>
        <dbReference type="ARBA" id="ARBA00004141"/>
    </source>
</evidence>
<dbReference type="Pfam" id="PF04932">
    <property type="entry name" value="Wzy_C"/>
    <property type="match status" value="1"/>
</dbReference>
<dbReference type="PANTHER" id="PTHR37422:SF17">
    <property type="entry name" value="O-ANTIGEN LIGASE"/>
    <property type="match status" value="1"/>
</dbReference>
<feature type="transmembrane region" description="Helical" evidence="5">
    <location>
        <begin position="453"/>
        <end position="471"/>
    </location>
</feature>
<evidence type="ECO:0000256" key="2">
    <source>
        <dbReference type="ARBA" id="ARBA00022692"/>
    </source>
</evidence>
<dbReference type="InterPro" id="IPR007016">
    <property type="entry name" value="O-antigen_ligase-rel_domated"/>
</dbReference>
<evidence type="ECO:0000256" key="4">
    <source>
        <dbReference type="ARBA" id="ARBA00023136"/>
    </source>
</evidence>
<dbReference type="GO" id="GO:0016020">
    <property type="term" value="C:membrane"/>
    <property type="evidence" value="ECO:0007669"/>
    <property type="project" value="UniProtKB-SubCell"/>
</dbReference>
<accession>V8CKY6</accession>
<feature type="transmembrane region" description="Helical" evidence="5">
    <location>
        <begin position="140"/>
        <end position="161"/>
    </location>
</feature>
<dbReference type="InterPro" id="IPR051533">
    <property type="entry name" value="WaaL-like"/>
</dbReference>
<feature type="transmembrane region" description="Helical" evidence="5">
    <location>
        <begin position="181"/>
        <end position="198"/>
    </location>
</feature>
<feature type="transmembrane region" description="Helical" evidence="5">
    <location>
        <begin position="80"/>
        <end position="103"/>
    </location>
</feature>
<keyword evidence="2 5" id="KW-0812">Transmembrane</keyword>
<gene>
    <name evidence="7" type="ORF">HMPREF2087_00683</name>
</gene>
<dbReference type="EMBL" id="AZJJ01000001">
    <property type="protein sequence ID" value="ETD27762.1"/>
    <property type="molecule type" value="Genomic_DNA"/>
</dbReference>
<feature type="domain" description="O-antigen ligase-related" evidence="6">
    <location>
        <begin position="213"/>
        <end position="398"/>
    </location>
</feature>
<dbReference type="STRING" id="1357399.HMPREF2087_00683"/>
<evidence type="ECO:0000256" key="5">
    <source>
        <dbReference type="SAM" id="Phobius"/>
    </source>
</evidence>
<feature type="transmembrane region" description="Helical" evidence="5">
    <location>
        <begin position="383"/>
        <end position="408"/>
    </location>
</feature>
<evidence type="ECO:0000313" key="8">
    <source>
        <dbReference type="Proteomes" id="UP000018688"/>
    </source>
</evidence>
<dbReference type="AlphaFoldDB" id="V8CKY6"/>
<dbReference type="Proteomes" id="UP000018688">
    <property type="component" value="Unassembled WGS sequence"/>
</dbReference>
<feature type="transmembrane region" description="Helical" evidence="5">
    <location>
        <begin position="25"/>
        <end position="45"/>
    </location>
</feature>
<evidence type="ECO:0000259" key="6">
    <source>
        <dbReference type="Pfam" id="PF04932"/>
    </source>
</evidence>
<keyword evidence="4 5" id="KW-0472">Membrane</keyword>
<feature type="transmembrane region" description="Helical" evidence="5">
    <location>
        <begin position="429"/>
        <end position="447"/>
    </location>
</feature>
<organism evidence="7 8">
    <name type="scientific">Helicobacter canis NCTC 12740</name>
    <dbReference type="NCBI Taxonomy" id="1357399"/>
    <lineage>
        <taxon>Bacteria</taxon>
        <taxon>Pseudomonadati</taxon>
        <taxon>Campylobacterota</taxon>
        <taxon>Epsilonproteobacteria</taxon>
        <taxon>Campylobacterales</taxon>
        <taxon>Helicobacteraceae</taxon>
        <taxon>Helicobacter</taxon>
    </lineage>
</organism>
<dbReference type="HOGENOM" id="CLU_568336_0_0_7"/>
<feature type="transmembrane region" description="Helical" evidence="5">
    <location>
        <begin position="51"/>
        <end position="68"/>
    </location>
</feature>
<protein>
    <recommendedName>
        <fullName evidence="6">O-antigen ligase-related domain-containing protein</fullName>
    </recommendedName>
</protein>
<feature type="transmembrane region" description="Helical" evidence="5">
    <location>
        <begin position="251"/>
        <end position="270"/>
    </location>
</feature>
<keyword evidence="8" id="KW-1185">Reference proteome</keyword>
<dbReference type="OrthoDB" id="5316028at2"/>
<evidence type="ECO:0000313" key="7">
    <source>
        <dbReference type="EMBL" id="ETD27762.1"/>
    </source>
</evidence>
<evidence type="ECO:0000256" key="3">
    <source>
        <dbReference type="ARBA" id="ARBA00022989"/>
    </source>
</evidence>
<name>V8CKY6_9HELI</name>
<comment type="subcellular location">
    <subcellularLocation>
        <location evidence="1">Membrane</location>
        <topology evidence="1">Multi-pass membrane protein</topology>
    </subcellularLocation>
</comment>
<feature type="transmembrane region" description="Helical" evidence="5">
    <location>
        <begin position="115"/>
        <end position="133"/>
    </location>
</feature>
<sequence length="479" mass="53815">MPIVESKRQSPLESLSCSCAFKTTALYASLVLVVASIAILPFSYSVVSIKLPVNLLFIALGVFALGFWREYRGLLRALGGIWFALVCLLVVIIMAYISLFWAVDSRATLQAIRQYLLEPSLFLVLAFFIATKLDERGLRLLLIGLCLALSYHPIATLWDFFANGGGKFGYRAMLPGYHTPQTVYVFYLLFPLGLALGFSMMVSGIKRAAAFGAVLVCCAALIANGGRFAILAGVAMLLVPFLICSYKYKRYILLGLSILVCSLGLLLYVMSKNWEARYNFYSMVQNFSTIWHTNPAQMGRFTYCDESFCSPHSLDERSNIQWEYSSLARLSMLKSTLLAIAQNPFRPNGYHFQQFPQNITKIFLPDSLYYPFTHRWHAHNHNYIISLWFELGFIGFGAVAAFMLYIFVRWYAKKLPLNGVHIAYKPRTILLCGVGIGLFGLIVSNLFDCLPVRDGQIVLFLLLGIMLATITPKDYNAIS</sequence>
<reference evidence="7 8" key="1">
    <citation type="submission" date="2013-10" db="EMBL/GenBank/DDBJ databases">
        <title>The Genome Sequence of Helicobacter canis NCTC 12740.</title>
        <authorList>
            <consortium name="The Broad Institute Genomics Platform"/>
            <person name="Earl A."/>
            <person name="Fox J.G."/>
            <person name="Shen Z."/>
            <person name="Young S.K."/>
            <person name="Zeng Q."/>
            <person name="Gargeya S."/>
            <person name="Fitzgerald M."/>
            <person name="Abouelleil A."/>
            <person name="Alvarado L."/>
            <person name="Chapman S.B."/>
            <person name="Gainer-Dewar J."/>
            <person name="Goldberg J."/>
            <person name="Griggs A."/>
            <person name="Gujja S."/>
            <person name="Hansen M."/>
            <person name="Howarth C."/>
            <person name="Imamovic A."/>
            <person name="Ireland A."/>
            <person name="Larimer J."/>
            <person name="McCowan C."/>
            <person name="Murphy C."/>
            <person name="Pearson M."/>
            <person name="Poon T.W."/>
            <person name="Priest M."/>
            <person name="Roberts A."/>
            <person name="Saif S."/>
            <person name="Shea T."/>
            <person name="Sykes S."/>
            <person name="Wortman J."/>
            <person name="Nusbaum C."/>
            <person name="Birren B."/>
        </authorList>
    </citation>
    <scope>NUCLEOTIDE SEQUENCE [LARGE SCALE GENOMIC DNA]</scope>
    <source>
        <strain evidence="7 8">NCTC 12740</strain>
    </source>
</reference>
<dbReference type="RefSeq" id="WP_023929607.1">
    <property type="nucleotide sequence ID" value="NZ_KI669458.1"/>
</dbReference>
<comment type="caution">
    <text evidence="7">The sequence shown here is derived from an EMBL/GenBank/DDBJ whole genome shotgun (WGS) entry which is preliminary data.</text>
</comment>
<dbReference type="eggNOG" id="COG3307">
    <property type="taxonomic scope" value="Bacteria"/>
</dbReference>
<keyword evidence="3 5" id="KW-1133">Transmembrane helix</keyword>
<feature type="transmembrane region" description="Helical" evidence="5">
    <location>
        <begin position="205"/>
        <end position="222"/>
    </location>
</feature>
<dbReference type="PATRIC" id="fig|1357399.3.peg.718"/>